<dbReference type="SUPFAM" id="SSF55785">
    <property type="entry name" value="PYP-like sensor domain (PAS domain)"/>
    <property type="match status" value="3"/>
</dbReference>
<keyword evidence="13" id="KW-1185">Reference proteome</keyword>
<dbReference type="PROSITE" id="PS50887">
    <property type="entry name" value="GGDEF"/>
    <property type="match status" value="1"/>
</dbReference>
<keyword evidence="4 7" id="KW-0812">Transmembrane</keyword>
<protein>
    <submittedName>
        <fullName evidence="12">EAL domain-containing protein</fullName>
    </submittedName>
</protein>
<keyword evidence="3" id="KW-1003">Cell membrane</keyword>
<dbReference type="InterPro" id="IPR011620">
    <property type="entry name" value="Sig_transdc_His_kinase_LytS_TM"/>
</dbReference>
<evidence type="ECO:0000259" key="9">
    <source>
        <dbReference type="PROSITE" id="PS50113"/>
    </source>
</evidence>
<dbReference type="PANTHER" id="PTHR44757">
    <property type="entry name" value="DIGUANYLATE CYCLASE DGCP"/>
    <property type="match status" value="1"/>
</dbReference>
<comment type="subcellular location">
    <subcellularLocation>
        <location evidence="2">Cell membrane</location>
        <topology evidence="2">Multi-pass membrane protein</topology>
    </subcellularLocation>
</comment>
<dbReference type="SMART" id="SM00052">
    <property type="entry name" value="EAL"/>
    <property type="match status" value="1"/>
</dbReference>
<evidence type="ECO:0000256" key="4">
    <source>
        <dbReference type="ARBA" id="ARBA00022692"/>
    </source>
</evidence>
<evidence type="ECO:0000313" key="12">
    <source>
        <dbReference type="EMBL" id="MCT7944493.1"/>
    </source>
</evidence>
<feature type="domain" description="PAS" evidence="8">
    <location>
        <begin position="455"/>
        <end position="497"/>
    </location>
</feature>
<dbReference type="InterPro" id="IPR013655">
    <property type="entry name" value="PAS_fold_3"/>
</dbReference>
<evidence type="ECO:0000256" key="7">
    <source>
        <dbReference type="SAM" id="Phobius"/>
    </source>
</evidence>
<evidence type="ECO:0000256" key="3">
    <source>
        <dbReference type="ARBA" id="ARBA00022475"/>
    </source>
</evidence>
<feature type="transmembrane region" description="Helical" evidence="7">
    <location>
        <begin position="102"/>
        <end position="121"/>
    </location>
</feature>
<dbReference type="CDD" id="cd01948">
    <property type="entry name" value="EAL"/>
    <property type="match status" value="1"/>
</dbReference>
<dbReference type="InterPro" id="IPR001610">
    <property type="entry name" value="PAC"/>
</dbReference>
<dbReference type="Pfam" id="PF07694">
    <property type="entry name" value="5TM-5TMR_LYT"/>
    <property type="match status" value="1"/>
</dbReference>
<feature type="domain" description="PAC" evidence="9">
    <location>
        <begin position="276"/>
        <end position="328"/>
    </location>
</feature>
<feature type="transmembrane region" description="Helical" evidence="7">
    <location>
        <begin position="36"/>
        <end position="58"/>
    </location>
</feature>
<dbReference type="NCBIfam" id="TIGR00254">
    <property type="entry name" value="GGDEF"/>
    <property type="match status" value="1"/>
</dbReference>
<dbReference type="Pfam" id="PF08447">
    <property type="entry name" value="PAS_3"/>
    <property type="match status" value="2"/>
</dbReference>
<dbReference type="InterPro" id="IPR035919">
    <property type="entry name" value="EAL_sf"/>
</dbReference>
<dbReference type="SUPFAM" id="SSF141868">
    <property type="entry name" value="EAL domain-like"/>
    <property type="match status" value="1"/>
</dbReference>
<keyword evidence="6 7" id="KW-0472">Membrane</keyword>
<evidence type="ECO:0000259" key="8">
    <source>
        <dbReference type="PROSITE" id="PS50112"/>
    </source>
</evidence>
<dbReference type="SUPFAM" id="SSF55073">
    <property type="entry name" value="Nucleotide cyclase"/>
    <property type="match status" value="1"/>
</dbReference>
<evidence type="ECO:0000256" key="1">
    <source>
        <dbReference type="ARBA" id="ARBA00001946"/>
    </source>
</evidence>
<dbReference type="RefSeq" id="WP_261271852.1">
    <property type="nucleotide sequence ID" value="NZ_JAMTCC010000005.1"/>
</dbReference>
<keyword evidence="5 7" id="KW-1133">Transmembrane helix</keyword>
<reference evidence="12" key="1">
    <citation type="journal article" date="2023" name="Int. J. Syst. Evol. Microbiol.">
        <title>&lt;i&gt;Shewanella septentrionalis&lt;/i&gt; sp. nov. and &lt;i&gt;Shewanella holmiensis&lt;/i&gt; sp. nov., isolated from Baltic Sea water and sediments.</title>
        <authorList>
            <person name="Martin-Rodriguez A.J."/>
            <person name="Thorell K."/>
            <person name="Joffre E."/>
            <person name="Jensie-Markopoulos S."/>
            <person name="Moore E.R.B."/>
            <person name="Sjoling A."/>
        </authorList>
    </citation>
    <scope>NUCLEOTIDE SEQUENCE</scope>
    <source>
        <strain evidence="12">SP1W3</strain>
    </source>
</reference>
<feature type="transmembrane region" description="Helical" evidence="7">
    <location>
        <begin position="6"/>
        <end position="24"/>
    </location>
</feature>
<gene>
    <name evidence="12" type="ORF">NE536_03835</name>
</gene>
<feature type="transmembrane region" description="Helical" evidence="7">
    <location>
        <begin position="70"/>
        <end position="95"/>
    </location>
</feature>
<dbReference type="AlphaFoldDB" id="A0A9X3AZ21"/>
<comment type="caution">
    <text evidence="12">The sequence shown here is derived from an EMBL/GenBank/DDBJ whole genome shotgun (WGS) entry which is preliminary data.</text>
</comment>
<feature type="domain" description="EAL" evidence="10">
    <location>
        <begin position="757"/>
        <end position="1012"/>
    </location>
</feature>
<dbReference type="PANTHER" id="PTHR44757:SF2">
    <property type="entry name" value="BIOFILM ARCHITECTURE MAINTENANCE PROTEIN MBAA"/>
    <property type="match status" value="1"/>
</dbReference>
<dbReference type="Pfam" id="PF13426">
    <property type="entry name" value="PAS_9"/>
    <property type="match status" value="1"/>
</dbReference>
<dbReference type="Gene3D" id="3.30.450.20">
    <property type="entry name" value="PAS domain"/>
    <property type="match status" value="3"/>
</dbReference>
<evidence type="ECO:0000259" key="11">
    <source>
        <dbReference type="PROSITE" id="PS50887"/>
    </source>
</evidence>
<dbReference type="Pfam" id="PF00990">
    <property type="entry name" value="GGDEF"/>
    <property type="match status" value="1"/>
</dbReference>
<dbReference type="InterPro" id="IPR043128">
    <property type="entry name" value="Rev_trsase/Diguanyl_cyclase"/>
</dbReference>
<dbReference type="InterPro" id="IPR029787">
    <property type="entry name" value="Nucleotide_cyclase"/>
</dbReference>
<dbReference type="InterPro" id="IPR000160">
    <property type="entry name" value="GGDEF_dom"/>
</dbReference>
<accession>A0A9X3AZ21</accession>
<comment type="cofactor">
    <cofactor evidence="1">
        <name>Mg(2+)</name>
        <dbReference type="ChEBI" id="CHEBI:18420"/>
    </cofactor>
</comment>
<dbReference type="NCBIfam" id="TIGR00229">
    <property type="entry name" value="sensory_box"/>
    <property type="match status" value="2"/>
</dbReference>
<feature type="transmembrane region" description="Helical" evidence="7">
    <location>
        <begin position="137"/>
        <end position="155"/>
    </location>
</feature>
<dbReference type="CDD" id="cd01949">
    <property type="entry name" value="GGDEF"/>
    <property type="match status" value="1"/>
</dbReference>
<dbReference type="InterPro" id="IPR035965">
    <property type="entry name" value="PAS-like_dom_sf"/>
</dbReference>
<dbReference type="PROSITE" id="PS50112">
    <property type="entry name" value="PAS"/>
    <property type="match status" value="1"/>
</dbReference>
<feature type="domain" description="GGDEF" evidence="11">
    <location>
        <begin position="615"/>
        <end position="748"/>
    </location>
</feature>
<dbReference type="InterPro" id="IPR000700">
    <property type="entry name" value="PAS-assoc_C"/>
</dbReference>
<dbReference type="InterPro" id="IPR052155">
    <property type="entry name" value="Biofilm_reg_signaling"/>
</dbReference>
<dbReference type="InterPro" id="IPR000014">
    <property type="entry name" value="PAS"/>
</dbReference>
<dbReference type="Pfam" id="PF00563">
    <property type="entry name" value="EAL"/>
    <property type="match status" value="1"/>
</dbReference>
<dbReference type="GO" id="GO:0000155">
    <property type="term" value="F:phosphorelay sensor kinase activity"/>
    <property type="evidence" value="ECO:0007669"/>
    <property type="project" value="InterPro"/>
</dbReference>
<dbReference type="SMART" id="SM00267">
    <property type="entry name" value="GGDEF"/>
    <property type="match status" value="1"/>
</dbReference>
<dbReference type="SMART" id="SM00086">
    <property type="entry name" value="PAC"/>
    <property type="match status" value="3"/>
</dbReference>
<dbReference type="FunFam" id="3.30.70.270:FF:000001">
    <property type="entry name" value="Diguanylate cyclase domain protein"/>
    <property type="match status" value="1"/>
</dbReference>
<dbReference type="GO" id="GO:0005886">
    <property type="term" value="C:plasma membrane"/>
    <property type="evidence" value="ECO:0007669"/>
    <property type="project" value="UniProtKB-SubCell"/>
</dbReference>
<dbReference type="PROSITE" id="PS50883">
    <property type="entry name" value="EAL"/>
    <property type="match status" value="1"/>
</dbReference>
<feature type="domain" description="PAC" evidence="9">
    <location>
        <begin position="405"/>
        <end position="458"/>
    </location>
</feature>
<organism evidence="12 13">
    <name type="scientific">Shewanella septentrionalis</name>
    <dbReference type="NCBI Taxonomy" id="2952223"/>
    <lineage>
        <taxon>Bacteria</taxon>
        <taxon>Pseudomonadati</taxon>
        <taxon>Pseudomonadota</taxon>
        <taxon>Gammaproteobacteria</taxon>
        <taxon>Alteromonadales</taxon>
        <taxon>Shewanellaceae</taxon>
        <taxon>Shewanella</taxon>
    </lineage>
</organism>
<dbReference type="Gene3D" id="3.20.20.450">
    <property type="entry name" value="EAL domain"/>
    <property type="match status" value="1"/>
</dbReference>
<dbReference type="CDD" id="cd00130">
    <property type="entry name" value="PAS"/>
    <property type="match status" value="2"/>
</dbReference>
<dbReference type="GO" id="GO:0071555">
    <property type="term" value="P:cell wall organization"/>
    <property type="evidence" value="ECO:0007669"/>
    <property type="project" value="InterPro"/>
</dbReference>
<proteinExistence type="predicted"/>
<dbReference type="Gene3D" id="3.30.70.270">
    <property type="match status" value="1"/>
</dbReference>
<dbReference type="SMART" id="SM00091">
    <property type="entry name" value="PAS"/>
    <property type="match status" value="3"/>
</dbReference>
<evidence type="ECO:0000313" key="13">
    <source>
        <dbReference type="Proteomes" id="UP001155604"/>
    </source>
</evidence>
<evidence type="ECO:0000259" key="10">
    <source>
        <dbReference type="PROSITE" id="PS50883"/>
    </source>
</evidence>
<dbReference type="EMBL" id="JAMTCC010000005">
    <property type="protein sequence ID" value="MCT7944493.1"/>
    <property type="molecule type" value="Genomic_DNA"/>
</dbReference>
<dbReference type="Proteomes" id="UP001155604">
    <property type="component" value="Unassembled WGS sequence"/>
</dbReference>
<name>A0A9X3AZ21_9GAMM</name>
<evidence type="ECO:0000256" key="5">
    <source>
        <dbReference type="ARBA" id="ARBA00022989"/>
    </source>
</evidence>
<evidence type="ECO:0000256" key="2">
    <source>
        <dbReference type="ARBA" id="ARBA00004651"/>
    </source>
</evidence>
<feature type="domain" description="PAC" evidence="9">
    <location>
        <begin position="528"/>
        <end position="583"/>
    </location>
</feature>
<sequence length="1018" mass="115495">MDKGILFPLVQNAALLLALVFLYDVIPKKHQRQYFLLWRIIIGMLIGGIGITIMSTPWIYQPGVFFDTRSVILCISGLFFGGLPTFIAVVMTALYRISIGGAGMWIGVGVIVSSGLIGVIWRQYRKSLLANISGGEIFLFAYTVHIVMLLWFVFLPNGIGMPLLEQVTLPVLTIFPIATWLLSRLLSRRFELERDEQIRLQDDFLFRSQFNAGNIGIAITGIDKKWIKVNPRLCQMLKYSEAELLRMTWTQITHPDDLEADASKFELMLRGDIDNYEMDKRFIVKDGSVVYTHMTVACKRGGNHAVQLVIAGFIDITSQARADQEVLASREQLELVLSSSDLGVWDWDIRHDRIERNARSADILGCDVDMLNANSRQWMDAIVAEDRPKVLHSIEAHIRGETAQHKMEYRLNTLNRKVRWILDTGKVVSRDAHDNALRMCGTYTDITDAKLIEESLKLSALVYDNSSEAMSVLDEKGVIITVNAAFSVMTGYREFEVRDQHIRLLYCDLNGRDFYTQMNNEIREKGQWQGEMWQRRKNGEEYVIWLTINTINTINDKEGHPYRRVALFSDITDKKQNEHLIWKQANYDTLTGLPNRRMLLEYLSSEVKNADRNRNHFALLFLDLDFFKEVNDTLGHAMGDLLLIETASRLKSCVRDADVVARLGGDEFTVVLSSMDDHKGIERVAENILRRIAEPYVLGEETAYISASIGITLYPDDSTSIEGLLKHADQAMYAAKDQGRNRFNYFTPSMQEYAKYRMRLIQDLRQAVANKEFELHYQPIVALATGEVTKAEALIRWHHAERGAVSPAEFIPVAEDTGLIVEIGNWVFEQAARQSAAWRHELGVEIQISVNKSPIQFRDEGTLLNDWLKLLQDLNITGAGVCVEITEGLLLDASMGVTEKLLAYRDAGVQVSLDDFGTGYSSLAYLKKFDIDYLKIDQSFTRHIDTDSNDQILCEAIIVMAHKLGMKVIAEGVETEAQRQVLLAAGCDYGQGYLFSRPVPAGEFTQKYLQDPPLVSRV</sequence>
<evidence type="ECO:0000256" key="6">
    <source>
        <dbReference type="ARBA" id="ARBA00023136"/>
    </source>
</evidence>
<dbReference type="PROSITE" id="PS50113">
    <property type="entry name" value="PAC"/>
    <property type="match status" value="3"/>
</dbReference>
<dbReference type="InterPro" id="IPR001633">
    <property type="entry name" value="EAL_dom"/>
</dbReference>